<evidence type="ECO:0000259" key="9">
    <source>
        <dbReference type="PROSITE" id="PS50240"/>
    </source>
</evidence>
<evidence type="ECO:0000256" key="6">
    <source>
        <dbReference type="ARBA" id="ARBA00023157"/>
    </source>
</evidence>
<keyword evidence="4 7" id="KW-0378">Hydrolase</keyword>
<keyword evidence="5 7" id="KW-0720">Serine protease</keyword>
<comment type="subcellular location">
    <subcellularLocation>
        <location evidence="1">Secreted</location>
    </subcellularLocation>
</comment>
<feature type="signal peptide" evidence="8">
    <location>
        <begin position="1"/>
        <end position="18"/>
    </location>
</feature>
<evidence type="ECO:0000256" key="1">
    <source>
        <dbReference type="ARBA" id="ARBA00004613"/>
    </source>
</evidence>
<dbReference type="InterPro" id="IPR001314">
    <property type="entry name" value="Peptidase_S1A"/>
</dbReference>
<dbReference type="InterPro" id="IPR043504">
    <property type="entry name" value="Peptidase_S1_PA_chymotrypsin"/>
</dbReference>
<proteinExistence type="evidence at transcript level"/>
<accession>A0A0U1Z1T2</accession>
<sequence length="252" mass="25811">MQYCAVLFFAAAVACAYGAELAALDPSTRVVGGTNAATGEFPFIVSLRSTSNSHFCGGSIISNYYVITAAHCVSGSSASSVVVVAGTNTLNSGGTSYRVSRIVVHSGYNSNTIVNDIALLRLSSAISYNSYVQPIALPAQGETSGAGVAAVASGWGYTSYPGWSLPNNLQKVSLSVISNTQCSSYMNNIYSSSICASGGNGKGVCNGDSGGPLTAGGKLIGLVSWGRPCAVGYPDVYTRVSSYVSWINQNAV</sequence>
<dbReference type="InterPro" id="IPR009003">
    <property type="entry name" value="Peptidase_S1_PA"/>
</dbReference>
<evidence type="ECO:0000256" key="5">
    <source>
        <dbReference type="ARBA" id="ARBA00022825"/>
    </source>
</evidence>
<evidence type="ECO:0000313" key="10">
    <source>
        <dbReference type="EMBL" id="AJO53282.1"/>
    </source>
</evidence>
<dbReference type="AlphaFoldDB" id="A0A0U1Z1T2"/>
<name>A0A0U1Z1T2_BLAGE</name>
<dbReference type="InterPro" id="IPR001254">
    <property type="entry name" value="Trypsin_dom"/>
</dbReference>
<feature type="chain" id="PRO_5006829771" evidence="8">
    <location>
        <begin position="19"/>
        <end position="252"/>
    </location>
</feature>
<dbReference type="InterPro" id="IPR018114">
    <property type="entry name" value="TRYPSIN_HIS"/>
</dbReference>
<dbReference type="PANTHER" id="PTHR24252">
    <property type="entry name" value="ACROSIN-RELATED"/>
    <property type="match status" value="1"/>
</dbReference>
<keyword evidence="6" id="KW-1015">Disulfide bond</keyword>
<feature type="domain" description="Peptidase S1" evidence="9">
    <location>
        <begin position="30"/>
        <end position="252"/>
    </location>
</feature>
<evidence type="ECO:0000256" key="2">
    <source>
        <dbReference type="ARBA" id="ARBA00022525"/>
    </source>
</evidence>
<dbReference type="SUPFAM" id="SSF50494">
    <property type="entry name" value="Trypsin-like serine proteases"/>
    <property type="match status" value="1"/>
</dbReference>
<dbReference type="InterPro" id="IPR033116">
    <property type="entry name" value="TRYPSIN_SER"/>
</dbReference>
<evidence type="ECO:0000256" key="3">
    <source>
        <dbReference type="ARBA" id="ARBA00022670"/>
    </source>
</evidence>
<dbReference type="PROSITE" id="PS00134">
    <property type="entry name" value="TRYPSIN_HIS"/>
    <property type="match status" value="1"/>
</dbReference>
<evidence type="ECO:0000256" key="8">
    <source>
        <dbReference type="SAM" id="SignalP"/>
    </source>
</evidence>
<dbReference type="PROSITE" id="PS50240">
    <property type="entry name" value="TRYPSIN_DOM"/>
    <property type="match status" value="1"/>
</dbReference>
<keyword evidence="2" id="KW-0964">Secreted</keyword>
<dbReference type="FunFam" id="2.40.10.10:FF:000047">
    <property type="entry name" value="Trypsin eta"/>
    <property type="match status" value="1"/>
</dbReference>
<dbReference type="EMBL" id="KJ801816">
    <property type="protein sequence ID" value="AJO53282.1"/>
    <property type="molecule type" value="mRNA"/>
</dbReference>
<dbReference type="GO" id="GO:0005576">
    <property type="term" value="C:extracellular region"/>
    <property type="evidence" value="ECO:0007669"/>
    <property type="project" value="UniProtKB-SubCell"/>
</dbReference>
<protein>
    <submittedName>
        <fullName evidence="10">Chymotrypsin-like protein</fullName>
    </submittedName>
</protein>
<dbReference type="SMART" id="SM00020">
    <property type="entry name" value="Tryp_SPc"/>
    <property type="match status" value="1"/>
</dbReference>
<organism evidence="10">
    <name type="scientific">Blattella germanica</name>
    <name type="common">German cockroach</name>
    <name type="synonym">Blatta germanica</name>
    <dbReference type="NCBI Taxonomy" id="6973"/>
    <lineage>
        <taxon>Eukaryota</taxon>
        <taxon>Metazoa</taxon>
        <taxon>Ecdysozoa</taxon>
        <taxon>Arthropoda</taxon>
        <taxon>Hexapoda</taxon>
        <taxon>Insecta</taxon>
        <taxon>Pterygota</taxon>
        <taxon>Neoptera</taxon>
        <taxon>Polyneoptera</taxon>
        <taxon>Dictyoptera</taxon>
        <taxon>Blattodea</taxon>
        <taxon>Blaberoidea</taxon>
        <taxon>Blattellidae</taxon>
        <taxon>Blattella</taxon>
    </lineage>
</organism>
<dbReference type="GO" id="GO:0016485">
    <property type="term" value="P:protein processing"/>
    <property type="evidence" value="ECO:0007669"/>
    <property type="project" value="UniProtKB-ARBA"/>
</dbReference>
<dbReference type="PANTHER" id="PTHR24252:SF7">
    <property type="entry name" value="HYALIN"/>
    <property type="match status" value="1"/>
</dbReference>
<dbReference type="Gene3D" id="2.40.10.10">
    <property type="entry name" value="Trypsin-like serine proteases"/>
    <property type="match status" value="2"/>
</dbReference>
<reference evidence="10" key="1">
    <citation type="journal article" date="2015" name="Allergy Asthma Immunol Res">
        <title>Allergenic characterization of a novel allergen, homologous to chymotrypsin, from german cockroach.</title>
        <authorList>
            <person name="Jeong K.Y."/>
            <person name="Son M."/>
            <person name="Lee J.H."/>
            <person name="Hong C.S."/>
            <person name="Park J.W."/>
        </authorList>
    </citation>
    <scope>NUCLEOTIDE SEQUENCE</scope>
</reference>
<dbReference type="GO" id="GO:0004252">
    <property type="term" value="F:serine-type endopeptidase activity"/>
    <property type="evidence" value="ECO:0007669"/>
    <property type="project" value="InterPro"/>
</dbReference>
<dbReference type="PROSITE" id="PS00135">
    <property type="entry name" value="TRYPSIN_SER"/>
    <property type="match status" value="1"/>
</dbReference>
<keyword evidence="8" id="KW-0732">Signal</keyword>
<dbReference type="Pfam" id="PF00089">
    <property type="entry name" value="Trypsin"/>
    <property type="match status" value="1"/>
</dbReference>
<dbReference type="CDD" id="cd00190">
    <property type="entry name" value="Tryp_SPc"/>
    <property type="match status" value="1"/>
</dbReference>
<evidence type="ECO:0000256" key="7">
    <source>
        <dbReference type="RuleBase" id="RU363034"/>
    </source>
</evidence>
<dbReference type="PRINTS" id="PR00722">
    <property type="entry name" value="CHYMOTRYPSIN"/>
</dbReference>
<keyword evidence="3 7" id="KW-0645">Protease</keyword>
<evidence type="ECO:0000256" key="4">
    <source>
        <dbReference type="ARBA" id="ARBA00022801"/>
    </source>
</evidence>